<evidence type="ECO:0000256" key="1">
    <source>
        <dbReference type="SAM" id="MobiDB-lite"/>
    </source>
</evidence>
<feature type="compositionally biased region" description="Acidic residues" evidence="1">
    <location>
        <begin position="131"/>
        <end position="147"/>
    </location>
</feature>
<keyword evidence="2" id="KW-0732">Signal</keyword>
<feature type="chain" id="PRO_5001866787" evidence="2">
    <location>
        <begin position="22"/>
        <end position="153"/>
    </location>
</feature>
<name>A0A090X9H2_IXORI</name>
<protein>
    <submittedName>
        <fullName evidence="3">Putative secreted protein</fullName>
    </submittedName>
</protein>
<sequence length="153" mass="16352">MLSLKLTLVVLILEIGERVLCAGSCATDAESSPVNLPPSSLINTTDDKKCRYQVLADLVNMGFLTVDCTKVCPTGEGSPVTNGESCILTVTWSPGSNDVTVSVGTCENGTCVTPGKSDCRTITLPGPYSGEEGEEEEEDEEEEEEEEVEKKKE</sequence>
<reference evidence="3" key="1">
    <citation type="journal article" date="2015" name="PLoS Negl. Trop. Dis.">
        <title>Deep Sequencing Analysis of the Ixodes ricinus Haemocytome.</title>
        <authorList>
            <person name="Kotsyfakis M."/>
            <person name="Kopacek P."/>
            <person name="Franta Z."/>
            <person name="Pedra J.H."/>
            <person name="Ribeiro J.M."/>
        </authorList>
    </citation>
    <scope>NUCLEOTIDE SEQUENCE</scope>
</reference>
<accession>A0A090X9H2</accession>
<dbReference type="EMBL" id="GBIH01001333">
    <property type="protein sequence ID" value="JAC93377.1"/>
    <property type="molecule type" value="mRNA"/>
</dbReference>
<evidence type="ECO:0000256" key="2">
    <source>
        <dbReference type="SAM" id="SignalP"/>
    </source>
</evidence>
<evidence type="ECO:0000313" key="3">
    <source>
        <dbReference type="EMBL" id="JAC93377.1"/>
    </source>
</evidence>
<proteinExistence type="evidence at transcript level"/>
<dbReference type="Gene3D" id="2.30.130.100">
    <property type="match status" value="1"/>
</dbReference>
<feature type="signal peptide" evidence="2">
    <location>
        <begin position="1"/>
        <end position="21"/>
    </location>
</feature>
<dbReference type="AlphaFoldDB" id="A0A090X9H2"/>
<feature type="region of interest" description="Disordered" evidence="1">
    <location>
        <begin position="122"/>
        <end position="153"/>
    </location>
</feature>
<organism evidence="3">
    <name type="scientific">Ixodes ricinus</name>
    <name type="common">Common tick</name>
    <name type="synonym">Acarus ricinus</name>
    <dbReference type="NCBI Taxonomy" id="34613"/>
    <lineage>
        <taxon>Eukaryota</taxon>
        <taxon>Metazoa</taxon>
        <taxon>Ecdysozoa</taxon>
        <taxon>Arthropoda</taxon>
        <taxon>Chelicerata</taxon>
        <taxon>Arachnida</taxon>
        <taxon>Acari</taxon>
        <taxon>Parasitiformes</taxon>
        <taxon>Ixodida</taxon>
        <taxon>Ixodoidea</taxon>
        <taxon>Ixodidae</taxon>
        <taxon>Ixodinae</taxon>
        <taxon>Ixodes</taxon>
    </lineage>
</organism>